<keyword evidence="4" id="KW-0288">FMN</keyword>
<dbReference type="CDD" id="cd04730">
    <property type="entry name" value="NPD_like"/>
    <property type="match status" value="1"/>
</dbReference>
<evidence type="ECO:0000256" key="4">
    <source>
        <dbReference type="ARBA" id="ARBA00022643"/>
    </source>
</evidence>
<keyword evidence="8" id="KW-0503">Monooxygenase</keyword>
<dbReference type="InterPro" id="IPR004136">
    <property type="entry name" value="NMO"/>
</dbReference>
<keyword evidence="9" id="KW-1185">Reference proteome</keyword>
<dbReference type="Pfam" id="PF03060">
    <property type="entry name" value="NMO"/>
    <property type="match status" value="1"/>
</dbReference>
<evidence type="ECO:0000256" key="7">
    <source>
        <dbReference type="ARBA" id="ARBA00049401"/>
    </source>
</evidence>
<gene>
    <name evidence="8" type="ORF">KNW02_17525</name>
</gene>
<organism evidence="8 9">
    <name type="scientific">Paracoccus marinaquae</name>
    <dbReference type="NCBI Taxonomy" id="2841926"/>
    <lineage>
        <taxon>Bacteria</taxon>
        <taxon>Pseudomonadati</taxon>
        <taxon>Pseudomonadota</taxon>
        <taxon>Alphaproteobacteria</taxon>
        <taxon>Rhodobacterales</taxon>
        <taxon>Paracoccaceae</taxon>
        <taxon>Paracoccus</taxon>
    </lineage>
</organism>
<evidence type="ECO:0000313" key="8">
    <source>
        <dbReference type="EMBL" id="MBU3031909.1"/>
    </source>
</evidence>
<dbReference type="PANTHER" id="PTHR42747:SF3">
    <property type="entry name" value="NITRONATE MONOOXYGENASE-RELATED"/>
    <property type="match status" value="1"/>
</dbReference>
<protein>
    <recommendedName>
        <fullName evidence="6">Propionate 3-nitronate monooxygenase</fullName>
    </recommendedName>
</protein>
<comment type="caution">
    <text evidence="8">The sequence shown here is derived from an EMBL/GenBank/DDBJ whole genome shotgun (WGS) entry which is preliminary data.</text>
</comment>
<keyword evidence="5" id="KW-0560">Oxidoreductase</keyword>
<comment type="cofactor">
    <cofactor evidence="1">
        <name>FMN</name>
        <dbReference type="ChEBI" id="CHEBI:58210"/>
    </cofactor>
</comment>
<reference evidence="8" key="1">
    <citation type="submission" date="2021-06" db="EMBL/GenBank/DDBJ databases">
        <title>Paracoccus bacterium XHP0099 sp. nov., isolated from the surface waters of the Yellow Sea.</title>
        <authorList>
            <person name="Xue H."/>
            <person name="Zhang D."/>
        </authorList>
    </citation>
    <scope>NUCLEOTIDE SEQUENCE</scope>
    <source>
        <strain evidence="8">XHP0099</strain>
    </source>
</reference>
<dbReference type="PANTHER" id="PTHR42747">
    <property type="entry name" value="NITRONATE MONOOXYGENASE-RELATED"/>
    <property type="match status" value="1"/>
</dbReference>
<proteinExistence type="predicted"/>
<keyword evidence="2" id="KW-0216">Detoxification</keyword>
<comment type="catalytic activity">
    <reaction evidence="7">
        <text>3 propionate 3-nitronate + 3 O2 + H2O = 3 3-oxopropanoate + 2 nitrate + nitrite + H2O2 + 3 H(+)</text>
        <dbReference type="Rhea" id="RHEA:57332"/>
        <dbReference type="ChEBI" id="CHEBI:15377"/>
        <dbReference type="ChEBI" id="CHEBI:15378"/>
        <dbReference type="ChEBI" id="CHEBI:15379"/>
        <dbReference type="ChEBI" id="CHEBI:16240"/>
        <dbReference type="ChEBI" id="CHEBI:16301"/>
        <dbReference type="ChEBI" id="CHEBI:17632"/>
        <dbReference type="ChEBI" id="CHEBI:33190"/>
        <dbReference type="ChEBI" id="CHEBI:136067"/>
    </reaction>
</comment>
<evidence type="ECO:0000256" key="1">
    <source>
        <dbReference type="ARBA" id="ARBA00001917"/>
    </source>
</evidence>
<sequence>MVERAMIGTLDLKHAVIQAPMAGTSTPALAAAVCEAGGLGSVALGALDVSAAAKAIAQTAALTGQPFAVNLFCHAPARRDPRREAAWLERLRPEFQRFGAEPPATLSEIYQSFRVNDPMLRLLIDLRPQVISFHFGLPEAAQLQALRGTGAVLLATATSLPEGRAIAAAGLDGIVAQGWQAGGHRGTFDPEAADARLDTLALVRQLAGIGLPLIAAGAIMTRDDARAAIAAGAVAVQCGTAFLQAPEAATSAAHRAAMASGETVITRAISGRLARGMANRFTAIDGADAPDYPVAYDAGKALNAAALATGETGWGAFWAGTGAAQAVARPAAQTVAALSP</sequence>
<evidence type="ECO:0000256" key="5">
    <source>
        <dbReference type="ARBA" id="ARBA00023002"/>
    </source>
</evidence>
<dbReference type="Proteomes" id="UP001166191">
    <property type="component" value="Unassembled WGS sequence"/>
</dbReference>
<name>A0ABS6AN34_9RHOB</name>
<evidence type="ECO:0000256" key="3">
    <source>
        <dbReference type="ARBA" id="ARBA00022630"/>
    </source>
</evidence>
<keyword evidence="3" id="KW-0285">Flavoprotein</keyword>
<dbReference type="GO" id="GO:0004497">
    <property type="term" value="F:monooxygenase activity"/>
    <property type="evidence" value="ECO:0007669"/>
    <property type="project" value="UniProtKB-KW"/>
</dbReference>
<evidence type="ECO:0000256" key="2">
    <source>
        <dbReference type="ARBA" id="ARBA00022575"/>
    </source>
</evidence>
<evidence type="ECO:0000313" key="9">
    <source>
        <dbReference type="Proteomes" id="UP001166191"/>
    </source>
</evidence>
<evidence type="ECO:0000256" key="6">
    <source>
        <dbReference type="ARBA" id="ARBA00031155"/>
    </source>
</evidence>
<dbReference type="EMBL" id="JAHKNG010000045">
    <property type="protein sequence ID" value="MBU3031909.1"/>
    <property type="molecule type" value="Genomic_DNA"/>
</dbReference>
<accession>A0ABS6AN34</accession>